<comment type="similarity">
    <text evidence="1">Belongs to the peptidase C40 family.</text>
</comment>
<evidence type="ECO:0000256" key="3">
    <source>
        <dbReference type="ARBA" id="ARBA00022801"/>
    </source>
</evidence>
<protein>
    <submittedName>
        <fullName evidence="7">NlpC/P60 family protein</fullName>
    </submittedName>
</protein>
<name>A0A2T3IHH6_9GAMM</name>
<dbReference type="InterPro" id="IPR000064">
    <property type="entry name" value="NLP_P60_dom"/>
</dbReference>
<dbReference type="SUPFAM" id="SSF54001">
    <property type="entry name" value="Cysteine proteinases"/>
    <property type="match status" value="1"/>
</dbReference>
<dbReference type="PANTHER" id="PTHR47053:SF1">
    <property type="entry name" value="MUREIN DD-ENDOPEPTIDASE MEPH-RELATED"/>
    <property type="match status" value="1"/>
</dbReference>
<evidence type="ECO:0000313" key="8">
    <source>
        <dbReference type="Proteomes" id="UP000240254"/>
    </source>
</evidence>
<dbReference type="InterPro" id="IPR038765">
    <property type="entry name" value="Papain-like_cys_pep_sf"/>
</dbReference>
<reference evidence="7 8" key="1">
    <citation type="submission" date="2018-03" db="EMBL/GenBank/DDBJ databases">
        <title>Whole genome sequencing of Histamine producing bacteria.</title>
        <authorList>
            <person name="Butler K."/>
        </authorList>
    </citation>
    <scope>NUCLEOTIDE SEQUENCE [LARGE SCALE GENOMIC DNA]</scope>
    <source>
        <strain evidence="7 8">BS2</strain>
    </source>
</reference>
<keyword evidence="2" id="KW-0645">Protease</keyword>
<comment type="caution">
    <text evidence="7">The sequence shown here is derived from an EMBL/GenBank/DDBJ whole genome shotgun (WGS) entry which is preliminary data.</text>
</comment>
<dbReference type="Proteomes" id="UP000240254">
    <property type="component" value="Unassembled WGS sequence"/>
</dbReference>
<feature type="domain" description="NlpC/P60" evidence="6">
    <location>
        <begin position="50"/>
        <end position="183"/>
    </location>
</feature>
<dbReference type="RefSeq" id="WP_065167835.1">
    <property type="nucleotide sequence ID" value="NZ_LZEZ01000015.1"/>
</dbReference>
<dbReference type="PANTHER" id="PTHR47053">
    <property type="entry name" value="MUREIN DD-ENDOPEPTIDASE MEPH-RELATED"/>
    <property type="match status" value="1"/>
</dbReference>
<proteinExistence type="inferred from homology"/>
<dbReference type="AlphaFoldDB" id="A0A2T3IHH6"/>
<feature type="signal peptide" evidence="5">
    <location>
        <begin position="1"/>
        <end position="27"/>
    </location>
</feature>
<dbReference type="GO" id="GO:0008234">
    <property type="term" value="F:cysteine-type peptidase activity"/>
    <property type="evidence" value="ECO:0007669"/>
    <property type="project" value="UniProtKB-KW"/>
</dbReference>
<organism evidence="7 8">
    <name type="scientific">Photobacterium aquimaris</name>
    <dbReference type="NCBI Taxonomy" id="512643"/>
    <lineage>
        <taxon>Bacteria</taxon>
        <taxon>Pseudomonadati</taxon>
        <taxon>Pseudomonadota</taxon>
        <taxon>Gammaproteobacteria</taxon>
        <taxon>Vibrionales</taxon>
        <taxon>Vibrionaceae</taxon>
        <taxon>Photobacterium</taxon>
    </lineage>
</organism>
<dbReference type="InterPro" id="IPR051202">
    <property type="entry name" value="Peptidase_C40"/>
</dbReference>
<dbReference type="GO" id="GO:0006508">
    <property type="term" value="P:proteolysis"/>
    <property type="evidence" value="ECO:0007669"/>
    <property type="project" value="UniProtKB-KW"/>
</dbReference>
<keyword evidence="3" id="KW-0378">Hydrolase</keyword>
<keyword evidence="5" id="KW-0732">Signal</keyword>
<keyword evidence="4" id="KW-0788">Thiol protease</keyword>
<dbReference type="PROSITE" id="PS51935">
    <property type="entry name" value="NLPC_P60"/>
    <property type="match status" value="1"/>
</dbReference>
<evidence type="ECO:0000256" key="1">
    <source>
        <dbReference type="ARBA" id="ARBA00007074"/>
    </source>
</evidence>
<dbReference type="Gene3D" id="3.90.1720.10">
    <property type="entry name" value="endopeptidase domain like (from Nostoc punctiforme)"/>
    <property type="match status" value="1"/>
</dbReference>
<dbReference type="OrthoDB" id="9807055at2"/>
<dbReference type="Pfam" id="PF00877">
    <property type="entry name" value="NLPC_P60"/>
    <property type="match status" value="1"/>
</dbReference>
<dbReference type="EMBL" id="PYMK01000017">
    <property type="protein sequence ID" value="PSU27098.1"/>
    <property type="molecule type" value="Genomic_DNA"/>
</dbReference>
<evidence type="ECO:0000256" key="5">
    <source>
        <dbReference type="SAM" id="SignalP"/>
    </source>
</evidence>
<sequence>MNINLSLKHILPLSLLLLMACVTNVNASPQHASTFKTLNSNVGQQPHKETIAQQKMINYARKNIGIPYVWGGTSPSGFDCSGFIKYIYNHFNISIPRTTAAYTQLFKHSISLKDAKVGDLIVFTGTNLKIRRPGHAGIITEIKPGLVKFIHSSSSKKHFGVTETSYYQSGYPKRYLTVIRMPNPTIKE</sequence>
<feature type="chain" id="PRO_5015537800" evidence="5">
    <location>
        <begin position="28"/>
        <end position="188"/>
    </location>
</feature>
<evidence type="ECO:0000259" key="6">
    <source>
        <dbReference type="PROSITE" id="PS51935"/>
    </source>
</evidence>
<gene>
    <name evidence="7" type="ORF">CTM88_14850</name>
</gene>
<evidence type="ECO:0000313" key="7">
    <source>
        <dbReference type="EMBL" id="PSU27098.1"/>
    </source>
</evidence>
<accession>A0A2T3IHH6</accession>
<evidence type="ECO:0000256" key="4">
    <source>
        <dbReference type="ARBA" id="ARBA00022807"/>
    </source>
</evidence>
<evidence type="ECO:0000256" key="2">
    <source>
        <dbReference type="ARBA" id="ARBA00022670"/>
    </source>
</evidence>